<dbReference type="EMBL" id="JABBWE010000098">
    <property type="protein sequence ID" value="KAG1786061.1"/>
    <property type="molecule type" value="Genomic_DNA"/>
</dbReference>
<gene>
    <name evidence="2" type="ORF">HD556DRAFT_1450042</name>
</gene>
<dbReference type="Proteomes" id="UP000719766">
    <property type="component" value="Unassembled WGS sequence"/>
</dbReference>
<comment type="caution">
    <text evidence="2">The sequence shown here is derived from an EMBL/GenBank/DDBJ whole genome shotgun (WGS) entry which is preliminary data.</text>
</comment>
<evidence type="ECO:0000313" key="2">
    <source>
        <dbReference type="EMBL" id="KAG1786061.1"/>
    </source>
</evidence>
<proteinExistence type="predicted"/>
<keyword evidence="3" id="KW-1185">Reference proteome</keyword>
<evidence type="ECO:0000256" key="1">
    <source>
        <dbReference type="SAM" id="MobiDB-lite"/>
    </source>
</evidence>
<reference evidence="2" key="1">
    <citation type="journal article" date="2020" name="New Phytol.">
        <title>Comparative genomics reveals dynamic genome evolution in host specialist ectomycorrhizal fungi.</title>
        <authorList>
            <person name="Lofgren L.A."/>
            <person name="Nguyen N.H."/>
            <person name="Vilgalys R."/>
            <person name="Ruytinx J."/>
            <person name="Liao H.L."/>
            <person name="Branco S."/>
            <person name="Kuo A."/>
            <person name="LaButti K."/>
            <person name="Lipzen A."/>
            <person name="Andreopoulos W."/>
            <person name="Pangilinan J."/>
            <person name="Riley R."/>
            <person name="Hundley H."/>
            <person name="Na H."/>
            <person name="Barry K."/>
            <person name="Grigoriev I.V."/>
            <person name="Stajich J.E."/>
            <person name="Kennedy P.G."/>
        </authorList>
    </citation>
    <scope>NUCLEOTIDE SEQUENCE</scope>
    <source>
        <strain evidence="2">S12</strain>
    </source>
</reference>
<evidence type="ECO:0000313" key="3">
    <source>
        <dbReference type="Proteomes" id="UP000719766"/>
    </source>
</evidence>
<dbReference type="GeneID" id="64601472"/>
<accession>A0A9P7ADE4</accession>
<sequence length="83" mass="8848">MLGHCTSAASLAHSRSAASLDRLRPATILDRLRPATILARSEPAGPFLIGNHSPSGSPTTVPWLANPRFPDLTRSKSHTLARP</sequence>
<dbReference type="AlphaFoldDB" id="A0A9P7ADE4"/>
<protein>
    <submittedName>
        <fullName evidence="2">Uncharacterized protein</fullName>
    </submittedName>
</protein>
<feature type="region of interest" description="Disordered" evidence="1">
    <location>
        <begin position="46"/>
        <end position="83"/>
    </location>
</feature>
<name>A0A9P7ADE4_9AGAM</name>
<dbReference type="RefSeq" id="XP_041153539.1">
    <property type="nucleotide sequence ID" value="XM_041307708.1"/>
</dbReference>
<organism evidence="2 3">
    <name type="scientific">Suillus plorans</name>
    <dbReference type="NCBI Taxonomy" id="116603"/>
    <lineage>
        <taxon>Eukaryota</taxon>
        <taxon>Fungi</taxon>
        <taxon>Dikarya</taxon>
        <taxon>Basidiomycota</taxon>
        <taxon>Agaricomycotina</taxon>
        <taxon>Agaricomycetes</taxon>
        <taxon>Agaricomycetidae</taxon>
        <taxon>Boletales</taxon>
        <taxon>Suillineae</taxon>
        <taxon>Suillaceae</taxon>
        <taxon>Suillus</taxon>
    </lineage>
</organism>